<evidence type="ECO:0000313" key="7">
    <source>
        <dbReference type="EMBL" id="PIV65256.1"/>
    </source>
</evidence>
<dbReference type="GO" id="GO:0043190">
    <property type="term" value="C:ATP-binding cassette (ABC) transporter complex"/>
    <property type="evidence" value="ECO:0007669"/>
    <property type="project" value="InterPro"/>
</dbReference>
<evidence type="ECO:0008006" key="9">
    <source>
        <dbReference type="Google" id="ProtNLM"/>
    </source>
</evidence>
<feature type="transmembrane region" description="Helical" evidence="4">
    <location>
        <begin position="21"/>
        <end position="44"/>
    </location>
</feature>
<evidence type="ECO:0000256" key="4">
    <source>
        <dbReference type="SAM" id="Phobius"/>
    </source>
</evidence>
<keyword evidence="2" id="KW-0813">Transport</keyword>
<proteinExistence type="inferred from homology"/>
<dbReference type="Gene3D" id="1.10.101.10">
    <property type="entry name" value="PGBD-like superfamily/PGBD"/>
    <property type="match status" value="1"/>
</dbReference>
<dbReference type="GO" id="GO:1904680">
    <property type="term" value="F:peptide transmembrane transporter activity"/>
    <property type="evidence" value="ECO:0007669"/>
    <property type="project" value="TreeGrafter"/>
</dbReference>
<evidence type="ECO:0000259" key="6">
    <source>
        <dbReference type="Pfam" id="PF01471"/>
    </source>
</evidence>
<evidence type="ECO:0000256" key="3">
    <source>
        <dbReference type="ARBA" id="ARBA00022729"/>
    </source>
</evidence>
<gene>
    <name evidence="7" type="ORF">COS09_00525</name>
</gene>
<organism evidence="7 8">
    <name type="scientific">Candidatus Nealsonbacteria bacterium CG01_land_8_20_14_3_00_12</name>
    <dbReference type="NCBI Taxonomy" id="1974697"/>
    <lineage>
        <taxon>Bacteria</taxon>
        <taxon>Candidatus Nealsoniibacteriota</taxon>
    </lineage>
</organism>
<dbReference type="SUPFAM" id="SSF47090">
    <property type="entry name" value="PGBD-like"/>
    <property type="match status" value="1"/>
</dbReference>
<comment type="similarity">
    <text evidence="1">Belongs to the bacterial solute-binding protein 5 family.</text>
</comment>
<dbReference type="SUPFAM" id="SSF53850">
    <property type="entry name" value="Periplasmic binding protein-like II"/>
    <property type="match status" value="2"/>
</dbReference>
<dbReference type="InterPro" id="IPR039424">
    <property type="entry name" value="SBP_5"/>
</dbReference>
<accession>A0A2M7EBY7</accession>
<feature type="domain" description="Peptidoglycan binding-like" evidence="6">
    <location>
        <begin position="421"/>
        <end position="463"/>
    </location>
</feature>
<dbReference type="InterPro" id="IPR000914">
    <property type="entry name" value="SBP_5_dom"/>
</dbReference>
<dbReference type="InterPro" id="IPR030678">
    <property type="entry name" value="Peptide/Ni-bd"/>
</dbReference>
<dbReference type="InterPro" id="IPR036365">
    <property type="entry name" value="PGBD-like_sf"/>
</dbReference>
<dbReference type="Pfam" id="PF01471">
    <property type="entry name" value="PG_binding_1"/>
    <property type="match status" value="1"/>
</dbReference>
<keyword evidence="4" id="KW-0812">Transmembrane</keyword>
<dbReference type="Gene3D" id="3.10.105.10">
    <property type="entry name" value="Dipeptide-binding Protein, Domain 3"/>
    <property type="match status" value="1"/>
</dbReference>
<dbReference type="InterPro" id="IPR036366">
    <property type="entry name" value="PGBDSf"/>
</dbReference>
<keyword evidence="4" id="KW-1133">Transmembrane helix</keyword>
<dbReference type="GO" id="GO:0015833">
    <property type="term" value="P:peptide transport"/>
    <property type="evidence" value="ECO:0007669"/>
    <property type="project" value="TreeGrafter"/>
</dbReference>
<dbReference type="Proteomes" id="UP000230766">
    <property type="component" value="Unassembled WGS sequence"/>
</dbReference>
<dbReference type="CDD" id="cd08513">
    <property type="entry name" value="PBP2_thermophilic_Hb8_like"/>
    <property type="match status" value="1"/>
</dbReference>
<dbReference type="PANTHER" id="PTHR30290:SF9">
    <property type="entry name" value="OLIGOPEPTIDE-BINDING PROTEIN APPA"/>
    <property type="match status" value="1"/>
</dbReference>
<keyword evidence="3" id="KW-0732">Signal</keyword>
<dbReference type="PIRSF" id="PIRSF002741">
    <property type="entry name" value="MppA"/>
    <property type="match status" value="1"/>
</dbReference>
<dbReference type="GO" id="GO:0042597">
    <property type="term" value="C:periplasmic space"/>
    <property type="evidence" value="ECO:0007669"/>
    <property type="project" value="UniProtKB-ARBA"/>
</dbReference>
<dbReference type="EMBL" id="PETJ01000014">
    <property type="protein sequence ID" value="PIV65256.1"/>
    <property type="molecule type" value="Genomic_DNA"/>
</dbReference>
<name>A0A2M7EBY7_9BACT</name>
<evidence type="ECO:0000259" key="5">
    <source>
        <dbReference type="Pfam" id="PF00496"/>
    </source>
</evidence>
<reference evidence="8" key="1">
    <citation type="submission" date="2017-09" db="EMBL/GenBank/DDBJ databases">
        <title>Depth-based differentiation of microbial function through sediment-hosted aquifers and enrichment of novel symbionts in the deep terrestrial subsurface.</title>
        <authorList>
            <person name="Probst A.J."/>
            <person name="Ladd B."/>
            <person name="Jarett J.K."/>
            <person name="Geller-Mcgrath D.E."/>
            <person name="Sieber C.M.K."/>
            <person name="Emerson J.B."/>
            <person name="Anantharaman K."/>
            <person name="Thomas B.C."/>
            <person name="Malmstrom R."/>
            <person name="Stieglmeier M."/>
            <person name="Klingl A."/>
            <person name="Woyke T."/>
            <person name="Ryan C.M."/>
            <person name="Banfield J.F."/>
        </authorList>
    </citation>
    <scope>NUCLEOTIDE SEQUENCE [LARGE SCALE GENOMIC DNA]</scope>
</reference>
<comment type="caution">
    <text evidence="7">The sequence shown here is derived from an EMBL/GenBank/DDBJ whole genome shotgun (WGS) entry which is preliminary data.</text>
</comment>
<dbReference type="AlphaFoldDB" id="A0A2M7EBY7"/>
<protein>
    <recommendedName>
        <fullName evidence="9">Solute-binding protein family 5 domain-containing protein</fullName>
    </recommendedName>
</protein>
<feature type="domain" description="Solute-binding protein family 5" evidence="5">
    <location>
        <begin position="97"/>
        <end position="405"/>
    </location>
</feature>
<keyword evidence="4" id="KW-0472">Membrane</keyword>
<evidence type="ECO:0000256" key="2">
    <source>
        <dbReference type="ARBA" id="ARBA00022448"/>
    </source>
</evidence>
<dbReference type="Pfam" id="PF00496">
    <property type="entry name" value="SBP_bac_5"/>
    <property type="match status" value="1"/>
</dbReference>
<evidence type="ECO:0000256" key="1">
    <source>
        <dbReference type="ARBA" id="ARBA00005695"/>
    </source>
</evidence>
<dbReference type="Gene3D" id="3.40.190.10">
    <property type="entry name" value="Periplasmic binding protein-like II"/>
    <property type="match status" value="1"/>
</dbReference>
<evidence type="ECO:0000313" key="8">
    <source>
        <dbReference type="Proteomes" id="UP000230766"/>
    </source>
</evidence>
<dbReference type="InterPro" id="IPR002477">
    <property type="entry name" value="Peptidoglycan-bd-like"/>
</dbReference>
<dbReference type="PANTHER" id="PTHR30290">
    <property type="entry name" value="PERIPLASMIC BINDING COMPONENT OF ABC TRANSPORTER"/>
    <property type="match status" value="1"/>
</dbReference>
<sequence>MKLPSKSQWWQFFKILTKKERVVFFVFLFLFSSSSLFLTVNFYFENTKIQPAEGGQYIEGVVGSPRFINPIYVASDVDRDLVELIFSGLMKYDGEGKIIPDLAKEYKILEDGKVYEFYLKENLLWSDGKPLTADDVVFTIKTIQNPEIKSPLRVNWLGVEVEKISENALRFRLKGSSAVFLENCTLKIMPEHIWKDISPQNFLLTIQNLKPIGSGPFQLKNLNQNEQGQIISLDLVRNPKYFKEGPNLSQVAFYFFKNEEDLIKSYKKGEIKGFSLTSIKNFTNTLEGGGGVVVYSLSLPRYFAIFFNPDYNPPATLPAESRAPAKIFSEKEVRQALSYGVNKEEILREVLADRGKIVQSPILPEIYGLRPPTVSYEFNLEKAKEILKNAGFVESENGKLVKIVKKEPAFQFKSNLRVGVQGTEVKELQKCLARDSEIYPEGEITGYFGQKTKEAVIRFQEKYKKEILEPQGLEKGTGDVLKATRTKLNEICFKSSEEIIPLEFSLTTVDQPILKEVAKLLQRQWGALGARVEIKTVDSTNFPEEIIRPRDYEMLLFGEVLGAIPDPFPFWHSSQKRDPGLNLAMYENKKCDKLLEEVRESLDENLRKEKLEGFQDILIEDAPAVFLYNPDYLYLVSKEIKGINTKTIVDPSKRFSGIEDWYIKTKRVW</sequence>